<keyword evidence="1" id="KW-0472">Membrane</keyword>
<accession>A0A382JZW9</accession>
<gene>
    <name evidence="2" type="ORF">METZ01_LOCUS269677</name>
</gene>
<feature type="transmembrane region" description="Helical" evidence="1">
    <location>
        <begin position="12"/>
        <end position="30"/>
    </location>
</feature>
<name>A0A382JZW9_9ZZZZ</name>
<organism evidence="2">
    <name type="scientific">marine metagenome</name>
    <dbReference type="NCBI Taxonomy" id="408172"/>
    <lineage>
        <taxon>unclassified sequences</taxon>
        <taxon>metagenomes</taxon>
        <taxon>ecological metagenomes</taxon>
    </lineage>
</organism>
<sequence>MPVEVFKHPKSKLIPAFIIGVMIGYLPYIIHMNQWLT</sequence>
<evidence type="ECO:0000256" key="1">
    <source>
        <dbReference type="SAM" id="Phobius"/>
    </source>
</evidence>
<reference evidence="2" key="1">
    <citation type="submission" date="2018-05" db="EMBL/GenBank/DDBJ databases">
        <authorList>
            <person name="Lanie J.A."/>
            <person name="Ng W.-L."/>
            <person name="Kazmierczak K.M."/>
            <person name="Andrzejewski T.M."/>
            <person name="Davidsen T.M."/>
            <person name="Wayne K.J."/>
            <person name="Tettelin H."/>
            <person name="Glass J.I."/>
            <person name="Rusch D."/>
            <person name="Podicherti R."/>
            <person name="Tsui H.-C.T."/>
            <person name="Winkler M.E."/>
        </authorList>
    </citation>
    <scope>NUCLEOTIDE SEQUENCE</scope>
</reference>
<dbReference type="AlphaFoldDB" id="A0A382JZW9"/>
<protein>
    <submittedName>
        <fullName evidence="2">Uncharacterized protein</fullName>
    </submittedName>
</protein>
<proteinExistence type="predicted"/>
<dbReference type="EMBL" id="UINC01077062">
    <property type="protein sequence ID" value="SVC16823.1"/>
    <property type="molecule type" value="Genomic_DNA"/>
</dbReference>
<keyword evidence="1" id="KW-1133">Transmembrane helix</keyword>
<evidence type="ECO:0000313" key="2">
    <source>
        <dbReference type="EMBL" id="SVC16823.1"/>
    </source>
</evidence>
<keyword evidence="1" id="KW-0812">Transmembrane</keyword>